<evidence type="ECO:0000259" key="3">
    <source>
        <dbReference type="Pfam" id="PF08281"/>
    </source>
</evidence>
<sequence length="289" mass="32161">MQPDTTDLFEDQRDRLFGLAYRMLGTVAAAEDVVQDAYLRWHEVDPATVENPPAYLTTVVTRLCLDELKSARQQREEYAGPWLPAPLVAERGAVPPSVETDMALSVALLVVLEALTPVQRAVFVLREGFDIDYTTVASIVNRSPAHCRKIAQRAREHVGDRNRRFSTSRDEQEALVHAFVEAIEDGDPERVGTLLAEDAISYSDGGGEVTAALRPIYGRDRITRFLMGLVGKAPSDLRLEHVTVNGEAGLAVHYGDDLQSVWVFRSNNGQIDRLFAVLNPEKLRHVRSD</sequence>
<dbReference type="InterPro" id="IPR052704">
    <property type="entry name" value="ECF_Sigma-70_Domain"/>
</dbReference>
<dbReference type="PANTHER" id="PTHR30173:SF36">
    <property type="entry name" value="ECF RNA POLYMERASE SIGMA FACTOR SIGJ"/>
    <property type="match status" value="1"/>
</dbReference>
<dbReference type="GO" id="GO:0016987">
    <property type="term" value="F:sigma factor activity"/>
    <property type="evidence" value="ECO:0007669"/>
    <property type="project" value="InterPro"/>
</dbReference>
<dbReference type="InterPro" id="IPR013324">
    <property type="entry name" value="RNA_pol_sigma_r3/r4-like"/>
</dbReference>
<dbReference type="InterPro" id="IPR013249">
    <property type="entry name" value="RNA_pol_sigma70_r4_t2"/>
</dbReference>
<dbReference type="NCBIfam" id="NF007214">
    <property type="entry name" value="PRK09636.1"/>
    <property type="match status" value="1"/>
</dbReference>
<dbReference type="InterPro" id="IPR036388">
    <property type="entry name" value="WH-like_DNA-bd_sf"/>
</dbReference>
<evidence type="ECO:0000313" key="5">
    <source>
        <dbReference type="EMBL" id="PEN13045.1"/>
    </source>
</evidence>
<organism evidence="5 6">
    <name type="scientific">Longibacter salinarum</name>
    <dbReference type="NCBI Taxonomy" id="1850348"/>
    <lineage>
        <taxon>Bacteria</taxon>
        <taxon>Pseudomonadati</taxon>
        <taxon>Rhodothermota</taxon>
        <taxon>Rhodothermia</taxon>
        <taxon>Rhodothermales</taxon>
        <taxon>Salisaetaceae</taxon>
        <taxon>Longibacter</taxon>
    </lineage>
</organism>
<dbReference type="Pfam" id="PF12680">
    <property type="entry name" value="SnoaL_2"/>
    <property type="match status" value="1"/>
</dbReference>
<name>A0A2A8CWH1_9BACT</name>
<dbReference type="PANTHER" id="PTHR30173">
    <property type="entry name" value="SIGMA 19 FACTOR"/>
    <property type="match status" value="1"/>
</dbReference>
<feature type="domain" description="SnoaL-like" evidence="4">
    <location>
        <begin position="176"/>
        <end position="252"/>
    </location>
</feature>
<dbReference type="InterPro" id="IPR014284">
    <property type="entry name" value="RNA_pol_sigma-70_dom"/>
</dbReference>
<proteinExistence type="predicted"/>
<dbReference type="InterPro" id="IPR014303">
    <property type="entry name" value="RNA_pol_sigma-70_ECF"/>
</dbReference>
<evidence type="ECO:0000259" key="2">
    <source>
        <dbReference type="Pfam" id="PF04542"/>
    </source>
</evidence>
<dbReference type="NCBIfam" id="TIGR02957">
    <property type="entry name" value="SigX4"/>
    <property type="match status" value="1"/>
</dbReference>
<dbReference type="AlphaFoldDB" id="A0A2A8CWH1"/>
<comment type="caution">
    <text evidence="5">The sequence shown here is derived from an EMBL/GenBank/DDBJ whole genome shotgun (WGS) entry which is preliminary data.</text>
</comment>
<feature type="domain" description="RNA polymerase sigma-70 region 2" evidence="2">
    <location>
        <begin position="8"/>
        <end position="72"/>
    </location>
</feature>
<dbReference type="Pfam" id="PF04542">
    <property type="entry name" value="Sigma70_r2"/>
    <property type="match status" value="1"/>
</dbReference>
<dbReference type="OrthoDB" id="3211555at2"/>
<dbReference type="NCBIfam" id="TIGR02937">
    <property type="entry name" value="sigma70-ECF"/>
    <property type="match status" value="1"/>
</dbReference>
<dbReference type="InterPro" id="IPR037401">
    <property type="entry name" value="SnoaL-like"/>
</dbReference>
<dbReference type="Gene3D" id="3.10.450.50">
    <property type="match status" value="1"/>
</dbReference>
<evidence type="ECO:0000313" key="6">
    <source>
        <dbReference type="Proteomes" id="UP000220102"/>
    </source>
</evidence>
<dbReference type="Proteomes" id="UP000220102">
    <property type="component" value="Unassembled WGS sequence"/>
</dbReference>
<reference evidence="5 6" key="1">
    <citation type="submission" date="2017-10" db="EMBL/GenBank/DDBJ databases">
        <title>Draft genome of Longibacter Salinarum.</title>
        <authorList>
            <person name="Goh K.M."/>
            <person name="Shamsir M.S."/>
            <person name="Lim S.W."/>
        </authorList>
    </citation>
    <scope>NUCLEOTIDE SEQUENCE [LARGE SCALE GENOMIC DNA]</scope>
    <source>
        <strain evidence="5 6">KCTC 52045</strain>
    </source>
</reference>
<dbReference type="SUPFAM" id="SSF88659">
    <property type="entry name" value="Sigma3 and sigma4 domains of RNA polymerase sigma factors"/>
    <property type="match status" value="1"/>
</dbReference>
<dbReference type="InterPro" id="IPR007627">
    <property type="entry name" value="RNA_pol_sigma70_r2"/>
</dbReference>
<dbReference type="SUPFAM" id="SSF54427">
    <property type="entry name" value="NTF2-like"/>
    <property type="match status" value="1"/>
</dbReference>
<gene>
    <name evidence="5" type="ORF">CRI94_10340</name>
</gene>
<dbReference type="InterPro" id="IPR013325">
    <property type="entry name" value="RNA_pol_sigma_r2"/>
</dbReference>
<dbReference type="EMBL" id="PDEQ01000005">
    <property type="protein sequence ID" value="PEN13045.1"/>
    <property type="molecule type" value="Genomic_DNA"/>
</dbReference>
<comment type="subunit">
    <text evidence="1">Interacts transiently with the RNA polymerase catalytic core formed by RpoA, RpoB, RpoC and RpoZ (2 alpha, 1 beta, 1 beta' and 1 omega subunit) to form the RNA polymerase holoenzyme that can initiate transcription.</text>
</comment>
<dbReference type="Gene3D" id="1.10.10.10">
    <property type="entry name" value="Winged helix-like DNA-binding domain superfamily/Winged helix DNA-binding domain"/>
    <property type="match status" value="1"/>
</dbReference>
<dbReference type="Pfam" id="PF08281">
    <property type="entry name" value="Sigma70_r4_2"/>
    <property type="match status" value="1"/>
</dbReference>
<dbReference type="SUPFAM" id="SSF88946">
    <property type="entry name" value="Sigma2 domain of RNA polymerase sigma factors"/>
    <property type="match status" value="1"/>
</dbReference>
<feature type="domain" description="RNA polymerase sigma factor 70 region 4 type 2" evidence="3">
    <location>
        <begin position="107"/>
        <end position="157"/>
    </location>
</feature>
<dbReference type="Gene3D" id="1.10.1740.10">
    <property type="match status" value="1"/>
</dbReference>
<evidence type="ECO:0000256" key="1">
    <source>
        <dbReference type="ARBA" id="ARBA00011344"/>
    </source>
</evidence>
<dbReference type="GO" id="GO:0006352">
    <property type="term" value="P:DNA-templated transcription initiation"/>
    <property type="evidence" value="ECO:0007669"/>
    <property type="project" value="InterPro"/>
</dbReference>
<dbReference type="RefSeq" id="WP_098075638.1">
    <property type="nucleotide sequence ID" value="NZ_PDEQ01000005.1"/>
</dbReference>
<dbReference type="GO" id="GO:0003677">
    <property type="term" value="F:DNA binding"/>
    <property type="evidence" value="ECO:0007669"/>
    <property type="project" value="InterPro"/>
</dbReference>
<accession>A0A2A8CWH1</accession>
<keyword evidence="6" id="KW-1185">Reference proteome</keyword>
<evidence type="ECO:0000259" key="4">
    <source>
        <dbReference type="Pfam" id="PF12680"/>
    </source>
</evidence>
<dbReference type="InterPro" id="IPR032710">
    <property type="entry name" value="NTF2-like_dom_sf"/>
</dbReference>
<protein>
    <submittedName>
        <fullName evidence="5">RNA polymerase subunit sigma-70</fullName>
    </submittedName>
</protein>